<keyword evidence="3" id="KW-1185">Reference proteome</keyword>
<evidence type="ECO:0000256" key="1">
    <source>
        <dbReference type="SAM" id="MobiDB-lite"/>
    </source>
</evidence>
<feature type="region of interest" description="Disordered" evidence="1">
    <location>
        <begin position="103"/>
        <end position="125"/>
    </location>
</feature>
<proteinExistence type="predicted"/>
<dbReference type="EMBL" id="JAKWBI020000817">
    <property type="protein sequence ID" value="KAJ2892384.1"/>
    <property type="molecule type" value="Genomic_DNA"/>
</dbReference>
<sequence length="517" mass="56304">MMSYSSGPAGDDRQSATLELVELLKPLLPGGGQNAGTTEDVDYKGILSSIEAFVLNLIPDRQLFVSFHDGRVQNPLGAGSYVFQEGVVDPMLSGLKLDELNAKTPSADGTASTSNPSSSDISDPANHTSIDASFCPGVSRELLSSSNICLPSRPIVIHAGAQPNNSPHGGTLVVLCLAFTLARAMRDRMDVVALKIGQKRLPILVEMTIVDTAPVNTQEKVVDGIRYQKSYRYVPNALDTHMADYTEVLRLLSAWSDIPFTTSFQSDFFSGPTIPQLLEYFIRHRDILGLQLSPKYGTFALRAACPVPNCGLSEKHGRLNKYNAAAPSDRDAKTTITFHCPCHGPHTISLASPADVARLEANTPARNLLRSMSHLLDSTTHHIRVTGADYSGMYQEKMLYGPLAAWSASTGLAAGRIPHIMYAPIVSDWSGAKLSKSLYVRKGGYELMRMLKRDSLCTYTQLKELHGGSSPDSGDGEGGMRRIWDEVQRWVADPKCLFRSFSVDYMQGVVSGGKMWS</sequence>
<dbReference type="AlphaFoldDB" id="A0AAD5RGB9"/>
<evidence type="ECO:0000313" key="3">
    <source>
        <dbReference type="Proteomes" id="UP001201980"/>
    </source>
</evidence>
<dbReference type="Proteomes" id="UP001201980">
    <property type="component" value="Unassembled WGS sequence"/>
</dbReference>
<gene>
    <name evidence="2" type="ORF">MKZ38_009904</name>
</gene>
<reference evidence="2" key="1">
    <citation type="submission" date="2022-07" db="EMBL/GenBank/DDBJ databases">
        <title>Draft genome sequence of Zalerion maritima ATCC 34329, a (micro)plastics degrading marine fungus.</title>
        <authorList>
            <person name="Paco A."/>
            <person name="Goncalves M.F.M."/>
            <person name="Rocha-Santos T.A.P."/>
            <person name="Alves A."/>
        </authorList>
    </citation>
    <scope>NUCLEOTIDE SEQUENCE</scope>
    <source>
        <strain evidence="2">ATCC 34329</strain>
    </source>
</reference>
<name>A0AAD5RGB9_9PEZI</name>
<feature type="compositionally biased region" description="Low complexity" evidence="1">
    <location>
        <begin position="110"/>
        <end position="125"/>
    </location>
</feature>
<evidence type="ECO:0000313" key="2">
    <source>
        <dbReference type="EMBL" id="KAJ2892384.1"/>
    </source>
</evidence>
<comment type="caution">
    <text evidence="2">The sequence shown here is derived from an EMBL/GenBank/DDBJ whole genome shotgun (WGS) entry which is preliminary data.</text>
</comment>
<protein>
    <submittedName>
        <fullName evidence="2">Uncharacterized protein</fullName>
    </submittedName>
</protein>
<accession>A0AAD5RGB9</accession>
<organism evidence="2 3">
    <name type="scientific">Zalerion maritima</name>
    <dbReference type="NCBI Taxonomy" id="339359"/>
    <lineage>
        <taxon>Eukaryota</taxon>
        <taxon>Fungi</taxon>
        <taxon>Dikarya</taxon>
        <taxon>Ascomycota</taxon>
        <taxon>Pezizomycotina</taxon>
        <taxon>Sordariomycetes</taxon>
        <taxon>Lulworthiomycetidae</taxon>
        <taxon>Lulworthiales</taxon>
        <taxon>Lulworthiaceae</taxon>
        <taxon>Zalerion</taxon>
    </lineage>
</organism>